<evidence type="ECO:0000256" key="7">
    <source>
        <dbReference type="ARBA" id="ARBA00023002"/>
    </source>
</evidence>
<organism evidence="16 17">
    <name type="scientific">Labrus bergylta</name>
    <name type="common">ballan wrasse</name>
    <dbReference type="NCBI Taxonomy" id="56723"/>
    <lineage>
        <taxon>Eukaryota</taxon>
        <taxon>Metazoa</taxon>
        <taxon>Chordata</taxon>
        <taxon>Craniata</taxon>
        <taxon>Vertebrata</taxon>
        <taxon>Euteleostomi</taxon>
        <taxon>Actinopterygii</taxon>
        <taxon>Neopterygii</taxon>
        <taxon>Teleostei</taxon>
        <taxon>Neoteleostei</taxon>
        <taxon>Acanthomorphata</taxon>
        <taxon>Eupercaria</taxon>
        <taxon>Labriformes</taxon>
        <taxon>Labridae</taxon>
        <taxon>Labrus</taxon>
    </lineage>
</organism>
<dbReference type="Gene3D" id="3.10.450.60">
    <property type="match status" value="1"/>
</dbReference>
<dbReference type="Proteomes" id="UP000261660">
    <property type="component" value="Unplaced"/>
</dbReference>
<keyword evidence="17" id="KW-1185">Reference proteome</keyword>
<evidence type="ECO:0000256" key="13">
    <source>
        <dbReference type="PROSITE-ProRule" id="PRU00152"/>
    </source>
</evidence>
<dbReference type="InterPro" id="IPR001024">
    <property type="entry name" value="PLAT/LH2_dom"/>
</dbReference>
<sequence length="664" mass="75846">MPEYKLEVTTGNMKHGGTFDHIHLTLFGKTGRVREPSWTTLVGTYILKTNSSLGKLMLIKVEKDPFFILPEDEWFCSKIVVTTPEGDVLLFPCYRWISRGELVELRGGRGLLFSPKYYLPLCLYELFSCLFVFLIRWKILSEGLSHINHFNSPSELPAEVQYHHILVTLGMDFNILTAFYFHEQTKPMILLIMLNLRPEMQSFYTLDAFIVVLPEYVAEHWKEDDFFGYQFLNSVNPNVIKSCSELPQNFPVTDEMVKQFLEKGNSLQSEIEKGNIFLYDQRIMDGIPTRLYDGEPLHVAAGLCLLYLNPENKLKPIAIQLSQQPSDQSPIFLPSDLETDWLLAKMFIKNVDAIDHQAVQHLMKTHFLSEAYTVATLRSFPVIHPIYKLLFPHFRSTLHINTGGRTSLFGPDGALSIVCSLGYDGMTELMRKSLSEMTYSSLCLPDDITARGLDSIPNFYYRDDGLKLWKIINSFVKAVVEYYYPSDSEVKKDTELQEWISEIFTHGVLGNNASGFPSCFNTVEEVNKFITMVIFTATAQHAAVNSGQYDYNSWIPNASLLLHKPPPAAKGQSSMETILETLPDVGETVSFVAILWLLSEQYTDEVPLGAYPEERFDEPAVKRMIKEFQGELSYLDEEIRARNSELEIPYTYLIPSQIENSVTI</sequence>
<dbReference type="PRINTS" id="PR00087">
    <property type="entry name" value="LIPOXYGENASE"/>
</dbReference>
<feature type="site" description="Essential for stabilizing binding to COTL1" evidence="12">
    <location>
        <position position="96"/>
    </location>
</feature>
<dbReference type="Pfam" id="PF01477">
    <property type="entry name" value="PLAT"/>
    <property type="match status" value="1"/>
</dbReference>
<comment type="cofactor">
    <cofactor evidence="10">
        <name>Fe cation</name>
        <dbReference type="ChEBI" id="CHEBI:24875"/>
    </cofactor>
    <text evidence="10">Binds 1 Fe cation per subunit.</text>
</comment>
<dbReference type="PANTHER" id="PTHR11771">
    <property type="entry name" value="LIPOXYGENASE"/>
    <property type="match status" value="1"/>
</dbReference>
<dbReference type="InterPro" id="IPR001885">
    <property type="entry name" value="LipOase_mml"/>
</dbReference>
<feature type="binding site" evidence="10">
    <location>
        <position position="664"/>
    </location>
    <ligand>
        <name>Fe cation</name>
        <dbReference type="ChEBI" id="CHEBI:24875"/>
        <note>catalytic</note>
    </ligand>
</feature>
<dbReference type="PRINTS" id="PR00467">
    <property type="entry name" value="MAMLPOXGNASE"/>
</dbReference>
<dbReference type="InterPro" id="IPR013819">
    <property type="entry name" value="LipOase_C"/>
</dbReference>
<evidence type="ECO:0000313" key="16">
    <source>
        <dbReference type="Ensembl" id="ENSLBEP00000025939.1"/>
    </source>
</evidence>
<name>A0A3Q3G2N6_9LABR</name>
<dbReference type="PROSITE" id="PS51393">
    <property type="entry name" value="LIPOXYGENASE_3"/>
    <property type="match status" value="1"/>
</dbReference>
<keyword evidence="8 10" id="KW-0408">Iron</keyword>
<evidence type="ECO:0000256" key="11">
    <source>
        <dbReference type="PIRSR" id="PIRSR601885-2"/>
    </source>
</evidence>
<dbReference type="Pfam" id="PF00305">
    <property type="entry name" value="Lipoxygenase"/>
    <property type="match status" value="1"/>
</dbReference>
<evidence type="ECO:0000256" key="3">
    <source>
        <dbReference type="ARBA" id="ARBA00009419"/>
    </source>
</evidence>
<dbReference type="Gene3D" id="1.20.245.10">
    <property type="entry name" value="Lipoxygenase-1, Domain 5"/>
    <property type="match status" value="1"/>
</dbReference>
<dbReference type="SUPFAM" id="SSF48484">
    <property type="entry name" value="Lipoxigenase"/>
    <property type="match status" value="1"/>
</dbReference>
<dbReference type="GO" id="GO:0016702">
    <property type="term" value="F:oxidoreductase activity, acting on single donors with incorporation of molecular oxygen, incorporation of two atoms of oxygen"/>
    <property type="evidence" value="ECO:0007669"/>
    <property type="project" value="InterPro"/>
</dbReference>
<evidence type="ECO:0000256" key="10">
    <source>
        <dbReference type="PIRSR" id="PIRSR601885-1"/>
    </source>
</evidence>
<dbReference type="STRING" id="56723.ENSLBEP00000025939"/>
<keyword evidence="7" id="KW-0560">Oxidoreductase</keyword>
<dbReference type="PROSITE" id="PS00081">
    <property type="entry name" value="LIPOXYGENASE_2"/>
    <property type="match status" value="1"/>
</dbReference>
<feature type="binding site" evidence="10">
    <location>
        <position position="366"/>
    </location>
    <ligand>
        <name>Fe cation</name>
        <dbReference type="ChEBI" id="CHEBI:24875"/>
        <note>catalytic</note>
    </ligand>
</feature>
<dbReference type="GO" id="GO:0005506">
    <property type="term" value="F:iron ion binding"/>
    <property type="evidence" value="ECO:0007669"/>
    <property type="project" value="InterPro"/>
</dbReference>
<accession>A0A3Q3G2N6</accession>
<reference evidence="16" key="2">
    <citation type="submission" date="2025-09" db="UniProtKB">
        <authorList>
            <consortium name="Ensembl"/>
        </authorList>
    </citation>
    <scope>IDENTIFICATION</scope>
</reference>
<keyword evidence="4" id="KW-0963">Cytoplasm</keyword>
<dbReference type="InterPro" id="IPR020834">
    <property type="entry name" value="LipOase_CS"/>
</dbReference>
<comment type="similarity">
    <text evidence="3">Belongs to the lipoxygenase family.</text>
</comment>
<feature type="binding site" evidence="10">
    <location>
        <position position="541"/>
    </location>
    <ligand>
        <name>Fe cation</name>
        <dbReference type="ChEBI" id="CHEBI:24875"/>
        <note>catalytic</note>
    </ligand>
</feature>
<evidence type="ECO:0000256" key="5">
    <source>
        <dbReference type="ARBA" id="ARBA00022723"/>
    </source>
</evidence>
<feature type="binding site" evidence="11">
    <location>
        <position position="17"/>
    </location>
    <ligand>
        <name>Ca(2+)</name>
        <dbReference type="ChEBI" id="CHEBI:29108"/>
        <label>1</label>
    </ligand>
</feature>
<dbReference type="InterPro" id="IPR036226">
    <property type="entry name" value="LipOase_C_sf"/>
</dbReference>
<dbReference type="InterPro" id="IPR000907">
    <property type="entry name" value="LipOase"/>
</dbReference>
<evidence type="ECO:0000259" key="15">
    <source>
        <dbReference type="PROSITE" id="PS51393"/>
    </source>
</evidence>
<dbReference type="GO" id="GO:0005737">
    <property type="term" value="C:cytoplasm"/>
    <property type="evidence" value="ECO:0007669"/>
    <property type="project" value="UniProtKB-SubCell"/>
</dbReference>
<dbReference type="InterPro" id="IPR036392">
    <property type="entry name" value="PLAT/LH2_dom_sf"/>
</dbReference>
<dbReference type="InParanoid" id="A0A3Q3G2N6"/>
<evidence type="ECO:0000256" key="4">
    <source>
        <dbReference type="ARBA" id="ARBA00022490"/>
    </source>
</evidence>
<dbReference type="AlphaFoldDB" id="A0A3Q3G2N6"/>
<comment type="pathway">
    <text evidence="2">Lipid metabolism.</text>
</comment>
<keyword evidence="9" id="KW-0443">Lipid metabolism</keyword>
<keyword evidence="6" id="KW-0223">Dioxygenase</keyword>
<evidence type="ECO:0000256" key="6">
    <source>
        <dbReference type="ARBA" id="ARBA00022964"/>
    </source>
</evidence>
<dbReference type="PROSITE" id="PS50095">
    <property type="entry name" value="PLAT"/>
    <property type="match status" value="1"/>
</dbReference>
<feature type="domain" description="Lipoxygenase" evidence="15">
    <location>
        <begin position="213"/>
        <end position="664"/>
    </location>
</feature>
<dbReference type="GO" id="GO:0034440">
    <property type="term" value="P:lipid oxidation"/>
    <property type="evidence" value="ECO:0007669"/>
    <property type="project" value="InterPro"/>
</dbReference>
<dbReference type="SUPFAM" id="SSF49723">
    <property type="entry name" value="Lipase/lipooxygenase domain (PLAT/LH2 domain)"/>
    <property type="match status" value="1"/>
</dbReference>
<evidence type="ECO:0000256" key="2">
    <source>
        <dbReference type="ARBA" id="ARBA00005189"/>
    </source>
</evidence>
<dbReference type="FunFam" id="1.20.245.10:FF:000001">
    <property type="entry name" value="Arachidonate 5-lipoxygenase a"/>
    <property type="match status" value="1"/>
</dbReference>
<proteinExistence type="inferred from homology"/>
<evidence type="ECO:0000256" key="12">
    <source>
        <dbReference type="PIRSR" id="PIRSR601885-3"/>
    </source>
</evidence>
<evidence type="ECO:0000256" key="9">
    <source>
        <dbReference type="ARBA" id="ARBA00023098"/>
    </source>
</evidence>
<comment type="subcellular location">
    <subcellularLocation>
        <location evidence="1">Cytoplasm</location>
    </subcellularLocation>
</comment>
<evidence type="ECO:0000313" key="17">
    <source>
        <dbReference type="Proteomes" id="UP000261660"/>
    </source>
</evidence>
<feature type="domain" description="PLAT" evidence="14">
    <location>
        <begin position="2"/>
        <end position="111"/>
    </location>
</feature>
<dbReference type="SMART" id="SM00308">
    <property type="entry name" value="LH2"/>
    <property type="match status" value="1"/>
</dbReference>
<dbReference type="Ensembl" id="ENSLBET00000027225.1">
    <property type="protein sequence ID" value="ENSLBEP00000025939.1"/>
    <property type="gene ID" value="ENSLBEG00000019579.1"/>
</dbReference>
<evidence type="ECO:0000256" key="1">
    <source>
        <dbReference type="ARBA" id="ARBA00004496"/>
    </source>
</evidence>
<feature type="binding site" evidence="11">
    <location>
        <position position="72"/>
    </location>
    <ligand>
        <name>Ca(2+)</name>
        <dbReference type="ChEBI" id="CHEBI:29108"/>
        <label>1</label>
    </ligand>
</feature>
<keyword evidence="11" id="KW-0106">Calcium</keyword>
<dbReference type="Gene3D" id="2.60.60.20">
    <property type="entry name" value="PLAT/LH2 domain"/>
    <property type="match status" value="1"/>
</dbReference>
<protein>
    <submittedName>
        <fullName evidence="16">Si:dkey-17e16.9</fullName>
    </submittedName>
</protein>
<feature type="binding site" evidence="10">
    <location>
        <position position="361"/>
    </location>
    <ligand>
        <name>Fe cation</name>
        <dbReference type="ChEBI" id="CHEBI:24875"/>
        <note>catalytic</note>
    </ligand>
</feature>
<reference evidence="16" key="1">
    <citation type="submission" date="2025-08" db="UniProtKB">
        <authorList>
            <consortium name="Ensembl"/>
        </authorList>
    </citation>
    <scope>IDENTIFICATION</scope>
</reference>
<evidence type="ECO:0000256" key="8">
    <source>
        <dbReference type="ARBA" id="ARBA00023004"/>
    </source>
</evidence>
<keyword evidence="5 10" id="KW-0479">Metal-binding</keyword>
<evidence type="ECO:0000259" key="14">
    <source>
        <dbReference type="PROSITE" id="PS50095"/>
    </source>
</evidence>
<dbReference type="GeneTree" id="ENSGT00940000156796"/>
<comment type="caution">
    <text evidence="13">Lacks conserved residue(s) required for the propagation of feature annotation.</text>
</comment>